<proteinExistence type="predicted"/>
<name>A0ABT6AYF4_9BURK</name>
<dbReference type="RefSeq" id="WP_276267807.1">
    <property type="nucleotide sequence ID" value="NZ_JARJLM010000531.1"/>
</dbReference>
<dbReference type="PANTHER" id="PTHR11803">
    <property type="entry name" value="2-IMINOBUTANOATE/2-IMINOPROPANOATE DEAMINASE RIDA"/>
    <property type="match status" value="1"/>
</dbReference>
<dbReference type="InterPro" id="IPR006175">
    <property type="entry name" value="YjgF/YER057c/UK114"/>
</dbReference>
<dbReference type="CDD" id="cd00448">
    <property type="entry name" value="YjgF_YER057c_UK114_family"/>
    <property type="match status" value="1"/>
</dbReference>
<dbReference type="InterPro" id="IPR035959">
    <property type="entry name" value="RutC-like_sf"/>
</dbReference>
<dbReference type="SUPFAM" id="SSF55298">
    <property type="entry name" value="YjgF-like"/>
    <property type="match status" value="1"/>
</dbReference>
<accession>A0ABT6AYF4</accession>
<reference evidence="1 2" key="1">
    <citation type="submission" date="2023-03" db="EMBL/GenBank/DDBJ databases">
        <title>Draft assemblies of triclosan tolerant bacteria isolated from returned activated sludge.</title>
        <authorList>
            <person name="Van Hamelsveld S."/>
        </authorList>
    </citation>
    <scope>NUCLEOTIDE SEQUENCE [LARGE SCALE GENOMIC DNA]</scope>
    <source>
        <strain evidence="1 2">GW210010_S58</strain>
    </source>
</reference>
<dbReference type="Gene3D" id="3.30.1330.40">
    <property type="entry name" value="RutC-like"/>
    <property type="match status" value="1"/>
</dbReference>
<dbReference type="EMBL" id="JARJLM010000531">
    <property type="protein sequence ID" value="MDF3837659.1"/>
    <property type="molecule type" value="Genomic_DNA"/>
</dbReference>
<evidence type="ECO:0000313" key="2">
    <source>
        <dbReference type="Proteomes" id="UP001216674"/>
    </source>
</evidence>
<evidence type="ECO:0000313" key="1">
    <source>
        <dbReference type="EMBL" id="MDF3837659.1"/>
    </source>
</evidence>
<dbReference type="Proteomes" id="UP001216674">
    <property type="component" value="Unassembled WGS sequence"/>
</dbReference>
<sequence>MTPNPSSPAILCADSSKITPPAGHYSHICVAGGFVHISGQLPVDASGEAPGERPFADQVRLALANVDGCLAEGGVDRRSLVQVRVYVTDIALWPEFDRLYGEWIGEHRPARAVAGVSALHYGAAVEVEALALAPGARQLRLA</sequence>
<protein>
    <submittedName>
        <fullName evidence="1">RidA family protein</fullName>
    </submittedName>
</protein>
<gene>
    <name evidence="1" type="ORF">P3W85_32665</name>
</gene>
<keyword evidence="2" id="KW-1185">Reference proteome</keyword>
<dbReference type="PANTHER" id="PTHR11803:SF39">
    <property type="entry name" value="2-IMINOBUTANOATE_2-IMINOPROPANOATE DEAMINASE"/>
    <property type="match status" value="1"/>
</dbReference>
<comment type="caution">
    <text evidence="1">The sequence shown here is derived from an EMBL/GenBank/DDBJ whole genome shotgun (WGS) entry which is preliminary data.</text>
</comment>
<organism evidence="1 2">
    <name type="scientific">Cupriavidus basilensis</name>
    <dbReference type="NCBI Taxonomy" id="68895"/>
    <lineage>
        <taxon>Bacteria</taxon>
        <taxon>Pseudomonadati</taxon>
        <taxon>Pseudomonadota</taxon>
        <taxon>Betaproteobacteria</taxon>
        <taxon>Burkholderiales</taxon>
        <taxon>Burkholderiaceae</taxon>
        <taxon>Cupriavidus</taxon>
    </lineage>
</organism>
<dbReference type="Pfam" id="PF01042">
    <property type="entry name" value="Ribonuc_L-PSP"/>
    <property type="match status" value="1"/>
</dbReference>